<keyword evidence="1" id="KW-1133">Transmembrane helix</keyword>
<keyword evidence="1" id="KW-0472">Membrane</keyword>
<dbReference type="STRING" id="1798377.A2872_04625"/>
<gene>
    <name evidence="2" type="ORF">A2872_04625</name>
</gene>
<evidence type="ECO:0000313" key="2">
    <source>
        <dbReference type="EMBL" id="OGG07137.1"/>
    </source>
</evidence>
<name>A0A1F5Z4N7_9BACT</name>
<dbReference type="Proteomes" id="UP000178681">
    <property type="component" value="Unassembled WGS sequence"/>
</dbReference>
<feature type="transmembrane region" description="Helical" evidence="1">
    <location>
        <begin position="51"/>
        <end position="71"/>
    </location>
</feature>
<dbReference type="AlphaFoldDB" id="A0A1F5Z4N7"/>
<proteinExistence type="predicted"/>
<comment type="caution">
    <text evidence="2">The sequence shown here is derived from an EMBL/GenBank/DDBJ whole genome shotgun (WGS) entry which is preliminary data.</text>
</comment>
<reference evidence="2 3" key="1">
    <citation type="journal article" date="2016" name="Nat. Commun.">
        <title>Thousands of microbial genomes shed light on interconnected biogeochemical processes in an aquifer system.</title>
        <authorList>
            <person name="Anantharaman K."/>
            <person name="Brown C.T."/>
            <person name="Hug L.A."/>
            <person name="Sharon I."/>
            <person name="Castelle C.J."/>
            <person name="Probst A.J."/>
            <person name="Thomas B.C."/>
            <person name="Singh A."/>
            <person name="Wilkins M.J."/>
            <person name="Karaoz U."/>
            <person name="Brodie E.L."/>
            <person name="Williams K.H."/>
            <person name="Hubbard S.S."/>
            <person name="Banfield J.F."/>
        </authorList>
    </citation>
    <scope>NUCLEOTIDE SEQUENCE [LARGE SCALE GENOMIC DNA]</scope>
</reference>
<dbReference type="EMBL" id="MFJG01000014">
    <property type="protein sequence ID" value="OGG07137.1"/>
    <property type="molecule type" value="Genomic_DNA"/>
</dbReference>
<feature type="transmembrane region" description="Helical" evidence="1">
    <location>
        <begin position="17"/>
        <end position="39"/>
    </location>
</feature>
<accession>A0A1F5Z4N7</accession>
<keyword evidence="1" id="KW-0812">Transmembrane</keyword>
<organism evidence="2 3">
    <name type="scientific">Candidatus Gottesmanbacteria bacterium RIFCSPHIGHO2_01_FULL_42_12</name>
    <dbReference type="NCBI Taxonomy" id="1798377"/>
    <lineage>
        <taxon>Bacteria</taxon>
        <taxon>Candidatus Gottesmaniibacteriota</taxon>
    </lineage>
</organism>
<evidence type="ECO:0000256" key="1">
    <source>
        <dbReference type="SAM" id="Phobius"/>
    </source>
</evidence>
<protein>
    <submittedName>
        <fullName evidence="2">Uncharacterized protein</fullName>
    </submittedName>
</protein>
<sequence length="245" mass="28134">MNENDAQAHKAKMLIEWLVLLLAKTAIIAALPYFALAWVIKNVEVESAKTILEYIKVLIWPLVVLSSAVMFRGDISDLIRRIVKGSIFGNEINLLPPAQNDSSEVNLASVPAEEKTALVGFINTQQQELENSRTTVEQLKNQLAERELFLDFERIYQLIFASQIRLLDDLSHSEFFALARVALHFQVTKNTFPAVFSNWDTNQYVSFLIRSELMAWRDTHCLEITPKGRAFLEYLRIMNYRKQGI</sequence>
<evidence type="ECO:0000313" key="3">
    <source>
        <dbReference type="Proteomes" id="UP000178681"/>
    </source>
</evidence>